<dbReference type="EMBL" id="JAPWDV010000001">
    <property type="protein sequence ID" value="KAJ6222559.1"/>
    <property type="molecule type" value="Genomic_DNA"/>
</dbReference>
<proteinExistence type="predicted"/>
<protein>
    <recommendedName>
        <fullName evidence="2">J domain-containing protein</fullName>
    </recommendedName>
</protein>
<dbReference type="InterPro" id="IPR052243">
    <property type="entry name" value="Mito_inner_membrane_organizer"/>
</dbReference>
<dbReference type="PRINTS" id="PR00625">
    <property type="entry name" value="JDOMAIN"/>
</dbReference>
<dbReference type="SMART" id="SM00271">
    <property type="entry name" value="DnaJ"/>
    <property type="match status" value="1"/>
</dbReference>
<comment type="caution">
    <text evidence="3">The sequence shown here is derived from an EMBL/GenBank/DDBJ whole genome shotgun (WGS) entry which is preliminary data.</text>
</comment>
<gene>
    <name evidence="3" type="ORF">RDWZM_001104</name>
</gene>
<dbReference type="GO" id="GO:0005739">
    <property type="term" value="C:mitochondrion"/>
    <property type="evidence" value="ECO:0007669"/>
    <property type="project" value="GOC"/>
</dbReference>
<dbReference type="InterPro" id="IPR001623">
    <property type="entry name" value="DnaJ_domain"/>
</dbReference>
<dbReference type="PROSITE" id="PS50076">
    <property type="entry name" value="DNAJ_2"/>
    <property type="match status" value="1"/>
</dbReference>
<dbReference type="Gene3D" id="1.10.287.110">
    <property type="entry name" value="DnaJ domain"/>
    <property type="match status" value="1"/>
</dbReference>
<reference evidence="3" key="1">
    <citation type="submission" date="2022-12" db="EMBL/GenBank/DDBJ databases">
        <title>Genome assemblies of Blomia tropicalis.</title>
        <authorList>
            <person name="Cui Y."/>
        </authorList>
    </citation>
    <scope>NUCLEOTIDE SEQUENCE</scope>
    <source>
        <tissue evidence="3">Adult mites</tissue>
    </source>
</reference>
<dbReference type="GO" id="GO:0042407">
    <property type="term" value="P:cristae formation"/>
    <property type="evidence" value="ECO:0007669"/>
    <property type="project" value="TreeGrafter"/>
</dbReference>
<dbReference type="Pfam" id="PF11875">
    <property type="entry name" value="DnaJ-like_C11_C"/>
    <property type="match status" value="1"/>
</dbReference>
<name>A0A9Q0MBT7_BLOTA</name>
<dbReference type="PANTHER" id="PTHR44157:SF1">
    <property type="entry name" value="DNAJ HOMOLOG SUBFAMILY C MEMBER 11"/>
    <property type="match status" value="1"/>
</dbReference>
<evidence type="ECO:0000259" key="2">
    <source>
        <dbReference type="PROSITE" id="PS50076"/>
    </source>
</evidence>
<organism evidence="3 4">
    <name type="scientific">Blomia tropicalis</name>
    <name type="common">Mite</name>
    <dbReference type="NCBI Taxonomy" id="40697"/>
    <lineage>
        <taxon>Eukaryota</taxon>
        <taxon>Metazoa</taxon>
        <taxon>Ecdysozoa</taxon>
        <taxon>Arthropoda</taxon>
        <taxon>Chelicerata</taxon>
        <taxon>Arachnida</taxon>
        <taxon>Acari</taxon>
        <taxon>Acariformes</taxon>
        <taxon>Sarcoptiformes</taxon>
        <taxon>Astigmata</taxon>
        <taxon>Glycyphagoidea</taxon>
        <taxon>Echimyopodidae</taxon>
        <taxon>Blomia</taxon>
    </lineage>
</organism>
<keyword evidence="4" id="KW-1185">Reference proteome</keyword>
<dbReference type="InterPro" id="IPR055225">
    <property type="entry name" value="DNAJC11-like_beta-barrel"/>
</dbReference>
<dbReference type="InterPro" id="IPR024586">
    <property type="entry name" value="DnaJ-like_C11_C"/>
</dbReference>
<evidence type="ECO:0000256" key="1">
    <source>
        <dbReference type="ARBA" id="ARBA00023186"/>
    </source>
</evidence>
<dbReference type="AlphaFoldDB" id="A0A9Q0MBT7"/>
<dbReference type="InterPro" id="IPR036869">
    <property type="entry name" value="J_dom_sf"/>
</dbReference>
<dbReference type="OMA" id="QLDKHTM"/>
<keyword evidence="1" id="KW-0143">Chaperone</keyword>
<dbReference type="Pfam" id="PF22774">
    <property type="entry name" value="DNAJC11_beta-barrel"/>
    <property type="match status" value="1"/>
</dbReference>
<dbReference type="OrthoDB" id="18010at2759"/>
<dbReference type="PANTHER" id="PTHR44157">
    <property type="entry name" value="DNAJ HOMOLOG SUBFAMILY C MEMBER 11"/>
    <property type="match status" value="1"/>
</dbReference>
<evidence type="ECO:0000313" key="4">
    <source>
        <dbReference type="Proteomes" id="UP001142055"/>
    </source>
</evidence>
<sequence>MSSIEIDSDDNADDYYAFLNVPRRATAEEIRNAFKLMSKRYHPDKHTDPALKAAAESMFGRLKKCYDVLSDPRKRAIYDAVGPSGIVSDEMTLVERRFKSAYEIRQEYEQWRKESEERRLQQLTSPRGHTTILIDATDLFEHQYENEFILVETLRNEPNDDADSNGKNGESEIKTTSVGRSYIIEDSGNNGLCSIFYWPSVEIRSMIVSQSVESLLTTDDNLTLNGSLAVRNGDGVGTVSAALRHILTPKSWFEIEYGAGNGPLLGGKYFKAIRDDLQVLVQSYFHLTPYGIRPGFGLVLSQQIKKDLIAMVNIKTGGGDVSVHTMAVYENHLFRMNGSFCVGLRHSFISTSYMHKLPNDGRAKIGAKLGTLGLIVEYGCEAKVSQHTVMGAAISVGTHTGVSMVIKVMRNKQNYVFPVMLAEDILPSAIMFGTLIPLAAYVAAKTFIIDPYLRRREAETASTKAEENASKIAERRREAVAYRSLMRDVYTRIVERESQSAGLLIERAIYGDADVVMNYSEYDHPIPDITDAFDVTLAVQVMTDNSNLVFTESSKSYLPGFFDSCIGRPKKLLIRYRFRNANHQVILEEKEAARLPCNQHRIQYGM</sequence>
<dbReference type="CDD" id="cd06257">
    <property type="entry name" value="DnaJ"/>
    <property type="match status" value="1"/>
</dbReference>
<dbReference type="Pfam" id="PF00226">
    <property type="entry name" value="DnaJ"/>
    <property type="match status" value="1"/>
</dbReference>
<dbReference type="Proteomes" id="UP001142055">
    <property type="component" value="Chromosome 1"/>
</dbReference>
<evidence type="ECO:0000313" key="3">
    <source>
        <dbReference type="EMBL" id="KAJ6222559.1"/>
    </source>
</evidence>
<feature type="domain" description="J" evidence="2">
    <location>
        <begin position="14"/>
        <end position="82"/>
    </location>
</feature>
<accession>A0A9Q0MBT7</accession>
<dbReference type="SUPFAM" id="SSF46565">
    <property type="entry name" value="Chaperone J-domain"/>
    <property type="match status" value="1"/>
</dbReference>